<feature type="compositionally biased region" description="Gly residues" evidence="1">
    <location>
        <begin position="764"/>
        <end position="775"/>
    </location>
</feature>
<evidence type="ECO:0000313" key="4">
    <source>
        <dbReference type="Proteomes" id="UP000650467"/>
    </source>
</evidence>
<proteinExistence type="predicted"/>
<evidence type="ECO:0000313" key="3">
    <source>
        <dbReference type="EMBL" id="KAG2431557.1"/>
    </source>
</evidence>
<dbReference type="InterPro" id="IPR003607">
    <property type="entry name" value="HD/PDEase_dom"/>
</dbReference>
<feature type="compositionally biased region" description="Low complexity" evidence="1">
    <location>
        <begin position="35"/>
        <end position="46"/>
    </location>
</feature>
<feature type="region of interest" description="Disordered" evidence="1">
    <location>
        <begin position="32"/>
        <end position="67"/>
    </location>
</feature>
<dbReference type="GO" id="GO:0006203">
    <property type="term" value="P:dGTP catabolic process"/>
    <property type="evidence" value="ECO:0007669"/>
    <property type="project" value="TreeGrafter"/>
</dbReference>
<feature type="region of interest" description="Disordered" evidence="1">
    <location>
        <begin position="838"/>
        <end position="874"/>
    </location>
</feature>
<dbReference type="Pfam" id="PF01966">
    <property type="entry name" value="HD"/>
    <property type="match status" value="1"/>
</dbReference>
<dbReference type="GO" id="GO:0008832">
    <property type="term" value="F:dGTPase activity"/>
    <property type="evidence" value="ECO:0007669"/>
    <property type="project" value="TreeGrafter"/>
</dbReference>
<evidence type="ECO:0000256" key="1">
    <source>
        <dbReference type="SAM" id="MobiDB-lite"/>
    </source>
</evidence>
<comment type="caution">
    <text evidence="3">The sequence shown here is derived from an EMBL/GenBank/DDBJ whole genome shotgun (WGS) entry which is preliminary data.</text>
</comment>
<feature type="compositionally biased region" description="Low complexity" evidence="1">
    <location>
        <begin position="838"/>
        <end position="853"/>
    </location>
</feature>
<evidence type="ECO:0000259" key="2">
    <source>
        <dbReference type="SMART" id="SM00471"/>
    </source>
</evidence>
<dbReference type="OrthoDB" id="9991235at2759"/>
<organism evidence="3 4">
    <name type="scientific">Chlamydomonas incerta</name>
    <dbReference type="NCBI Taxonomy" id="51695"/>
    <lineage>
        <taxon>Eukaryota</taxon>
        <taxon>Viridiplantae</taxon>
        <taxon>Chlorophyta</taxon>
        <taxon>core chlorophytes</taxon>
        <taxon>Chlorophyceae</taxon>
        <taxon>CS clade</taxon>
        <taxon>Chlamydomonadales</taxon>
        <taxon>Chlamydomonadaceae</taxon>
        <taxon>Chlamydomonas</taxon>
    </lineage>
</organism>
<dbReference type="PANTHER" id="PTHR11373">
    <property type="entry name" value="DEOXYNUCLEOSIDE TRIPHOSPHATE TRIPHOSPHOHYDROLASE"/>
    <property type="match status" value="1"/>
</dbReference>
<dbReference type="GO" id="GO:0005634">
    <property type="term" value="C:nucleus"/>
    <property type="evidence" value="ECO:0007669"/>
    <property type="project" value="TreeGrafter"/>
</dbReference>
<feature type="compositionally biased region" description="Low complexity" evidence="1">
    <location>
        <begin position="528"/>
        <end position="540"/>
    </location>
</feature>
<dbReference type="AlphaFoldDB" id="A0A835SQN9"/>
<protein>
    <recommendedName>
        <fullName evidence="2">HD/PDEase domain-containing protein</fullName>
    </recommendedName>
</protein>
<sequence>MDDDMDDQVPFSQEAMRHQDMVFPSYNFGSGGGAAAAAATTTNASPTQPPPPPAHLQHRQQELTGPAAAAALAAAAAQNPGLLRMTLLDGSQHGECTGLPPGPGTGPAPAAGVGVGGGAGPSSSGAGRAATHAGSNSAVQGATGAGGAGGDFASPDAGPPGLGAGGGGGPGADAALVAALAAAGGAGGGAAEAAPVYSLAASRRRGRRRGKIFSDPVHDIIRLDPIHVDVIDTPQFQRLRELHQLGLTHLVFPGAVHSRFEHSLGVGFKAFEVADRIYRTQGTELGMEREDIKRVSLAGLCHDLGHGPFSHVWEYEFLPRRRGSLPEGGAERAQLEGWQHETMSAAILTHLVDDNYIDDISDEDIRAVQSLIKGDAFADRGYLYDIVANKRNGVDVDKFDYLQRDALMCNVKISCSFQRLLMLTKVLDNQITYKWSEYENLYSLFQSRASMFRKVYLHRKTKAVEFMVCDALVEADQALGFSQNSSCAADFCMLNDTLLSTIENWGLYNRDFRSAQRQREQRRRADRAGGADPMAAAAGDEGLENGADVRMERAAQIIRRLRTRQLYAYCNQANVPRELLRERKWDDMKKKFTAAEVAAFHPQLRPEDVIVSNSKIDFTAGDGNPLDSIRFFHTSDDTEAVPMDPSQALGIVPEFHQEQIVRAYTPRTEPGFKEAVEFAFERWCRRYFGCNTQMATPARHRPQQQPEALTAREAARTGAIPYRGAPPAAGSGAGAMRPPAGPGSASITVGPAGVRSSAAAGSGADHGGSAGGGAAAGPSLGDWSAGSAAAAAAAMGVGGSGAGGGTPTRSTPVLAGGAAGTGSRATFGGAAAAAAAAASEGGAATGAGTSTADGGTGKGVKRARGLFSQEGDSA</sequence>
<dbReference type="InterPro" id="IPR050135">
    <property type="entry name" value="dGTPase-like"/>
</dbReference>
<accession>A0A835SQN9</accession>
<feature type="region of interest" description="Disordered" evidence="1">
    <location>
        <begin position="721"/>
        <end position="775"/>
    </location>
</feature>
<keyword evidence="4" id="KW-1185">Reference proteome</keyword>
<dbReference type="InterPro" id="IPR006674">
    <property type="entry name" value="HD_domain"/>
</dbReference>
<feature type="region of interest" description="Disordered" evidence="1">
    <location>
        <begin position="93"/>
        <end position="168"/>
    </location>
</feature>
<gene>
    <name evidence="3" type="ORF">HXX76_009571</name>
</gene>
<reference evidence="3" key="1">
    <citation type="journal article" date="2020" name="bioRxiv">
        <title>Comparative genomics of Chlamydomonas.</title>
        <authorList>
            <person name="Craig R.J."/>
            <person name="Hasan A.R."/>
            <person name="Ness R.W."/>
            <person name="Keightley P.D."/>
        </authorList>
    </citation>
    <scope>NUCLEOTIDE SEQUENCE</scope>
    <source>
        <strain evidence="3">SAG 7.73</strain>
    </source>
</reference>
<dbReference type="SMART" id="SM00471">
    <property type="entry name" value="HDc"/>
    <property type="match status" value="1"/>
</dbReference>
<feature type="compositionally biased region" description="Low complexity" evidence="1">
    <location>
        <begin position="725"/>
        <end position="763"/>
    </location>
</feature>
<dbReference type="Proteomes" id="UP000650467">
    <property type="component" value="Unassembled WGS sequence"/>
</dbReference>
<dbReference type="SUPFAM" id="SSF109604">
    <property type="entry name" value="HD-domain/PDEase-like"/>
    <property type="match status" value="1"/>
</dbReference>
<dbReference type="EMBL" id="JAEHOC010000024">
    <property type="protein sequence ID" value="KAG2431557.1"/>
    <property type="molecule type" value="Genomic_DNA"/>
</dbReference>
<dbReference type="Gene3D" id="3.30.70.2760">
    <property type="match status" value="1"/>
</dbReference>
<feature type="domain" description="HD/PDEase" evidence="2">
    <location>
        <begin position="255"/>
        <end position="411"/>
    </location>
</feature>
<dbReference type="Gene3D" id="1.10.3210.10">
    <property type="entry name" value="Hypothetical protein af1432"/>
    <property type="match status" value="1"/>
</dbReference>
<dbReference type="CDD" id="cd00077">
    <property type="entry name" value="HDc"/>
    <property type="match status" value="1"/>
</dbReference>
<feature type="region of interest" description="Disordered" evidence="1">
    <location>
        <begin position="799"/>
        <end position="821"/>
    </location>
</feature>
<dbReference type="PANTHER" id="PTHR11373:SF4">
    <property type="entry name" value="DEOXYNUCLEOSIDE TRIPHOSPHATE TRIPHOSPHOHYDROLASE SAMHD1"/>
    <property type="match status" value="1"/>
</dbReference>
<name>A0A835SQN9_CHLIN</name>
<feature type="region of interest" description="Disordered" evidence="1">
    <location>
        <begin position="518"/>
        <end position="543"/>
    </location>
</feature>
<feature type="compositionally biased region" description="Low complexity" evidence="1">
    <location>
        <begin position="121"/>
        <end position="131"/>
    </location>
</feature>